<comment type="subunit">
    <text evidence="15">Heterotrimer of RecB, RecC and RecD. All subunits contribute to DNA-binding. Interacts with RecA.</text>
</comment>
<keyword evidence="5 15" id="KW-0378">Hydrolase</keyword>
<keyword evidence="11 15" id="KW-0234">DNA repair</keyword>
<keyword evidence="10 15" id="KW-0238">DNA-binding</keyword>
<dbReference type="Gene3D" id="1.10.486.10">
    <property type="entry name" value="PCRA, domain 4"/>
    <property type="match status" value="1"/>
</dbReference>
<dbReference type="GO" id="GO:0005829">
    <property type="term" value="C:cytosol"/>
    <property type="evidence" value="ECO:0007669"/>
    <property type="project" value="TreeGrafter"/>
</dbReference>
<keyword evidence="3 15" id="KW-0547">Nucleotide-binding</keyword>
<dbReference type="GO" id="GO:0008854">
    <property type="term" value="F:exodeoxyribonuclease V activity"/>
    <property type="evidence" value="ECO:0007669"/>
    <property type="project" value="UniProtKB-EC"/>
</dbReference>
<evidence type="ECO:0000259" key="18">
    <source>
        <dbReference type="PROSITE" id="PS51217"/>
    </source>
</evidence>
<keyword evidence="7 15" id="KW-0269">Exonuclease</keyword>
<dbReference type="EC" id="5.6.2.4" evidence="15"/>
<evidence type="ECO:0000259" key="17">
    <source>
        <dbReference type="PROSITE" id="PS51198"/>
    </source>
</evidence>
<dbReference type="InterPro" id="IPR014016">
    <property type="entry name" value="UvrD-like_ATP-bd"/>
</dbReference>
<dbReference type="InterPro" id="IPR011335">
    <property type="entry name" value="Restrct_endonuc-II-like"/>
</dbReference>
<dbReference type="InterPro" id="IPR004586">
    <property type="entry name" value="RecB"/>
</dbReference>
<dbReference type="HAMAP" id="MF_01485">
    <property type="entry name" value="RecB"/>
    <property type="match status" value="1"/>
</dbReference>
<dbReference type="GO" id="GO:0000724">
    <property type="term" value="P:double-strand break repair via homologous recombination"/>
    <property type="evidence" value="ECO:0007669"/>
    <property type="project" value="UniProtKB-UniRule"/>
</dbReference>
<dbReference type="OrthoDB" id="9810135at2"/>
<evidence type="ECO:0000256" key="4">
    <source>
        <dbReference type="ARBA" id="ARBA00022763"/>
    </source>
</evidence>
<dbReference type="PANTHER" id="PTHR11070">
    <property type="entry name" value="UVRD / RECB / PCRA DNA HELICASE FAMILY MEMBER"/>
    <property type="match status" value="1"/>
</dbReference>
<dbReference type="Pfam" id="PF13361">
    <property type="entry name" value="UvrD_C"/>
    <property type="match status" value="2"/>
</dbReference>
<dbReference type="AlphaFoldDB" id="A0A451DHV0"/>
<dbReference type="NCBIfam" id="TIGR00609">
    <property type="entry name" value="recB"/>
    <property type="match status" value="1"/>
</dbReference>
<proteinExistence type="inferred from homology"/>
<accession>A0A451DHV0</accession>
<dbReference type="CDD" id="cd22352">
    <property type="entry name" value="RecB_C-like"/>
    <property type="match status" value="1"/>
</dbReference>
<dbReference type="GO" id="GO:0016887">
    <property type="term" value="F:ATP hydrolysis activity"/>
    <property type="evidence" value="ECO:0007669"/>
    <property type="project" value="RHEA"/>
</dbReference>
<evidence type="ECO:0000256" key="10">
    <source>
        <dbReference type="ARBA" id="ARBA00023125"/>
    </source>
</evidence>
<protein>
    <recommendedName>
        <fullName evidence="15">RecBCD enzyme subunit RecB</fullName>
        <ecNumber evidence="15">3.1.11.5</ecNumber>
        <ecNumber evidence="15">5.6.2.4</ecNumber>
    </recommendedName>
    <alternativeName>
        <fullName evidence="15">DNA 3'-5' helicase subunit RecB</fullName>
    </alternativeName>
    <alternativeName>
        <fullName evidence="15">Exonuclease V subunit RecB</fullName>
        <shortName evidence="15">ExoV subunit RecB</shortName>
    </alternativeName>
    <alternativeName>
        <fullName evidence="15">Helicase/nuclease RecBCD subunit RecB</fullName>
    </alternativeName>
</protein>
<dbReference type="PROSITE" id="PS51217">
    <property type="entry name" value="UVRD_HELICASE_CTER"/>
    <property type="match status" value="1"/>
</dbReference>
<dbReference type="GO" id="GO:0009338">
    <property type="term" value="C:exodeoxyribonuclease V complex"/>
    <property type="evidence" value="ECO:0007669"/>
    <property type="project" value="TreeGrafter"/>
</dbReference>
<gene>
    <name evidence="15 19" type="primary">recB</name>
    <name evidence="19" type="ORF">ERCIPSPA2889_351</name>
</gene>
<feature type="domain" description="UvrD-like helicase ATP-binding" evidence="17">
    <location>
        <begin position="2"/>
        <end position="448"/>
    </location>
</feature>
<dbReference type="RefSeq" id="WP_157989149.1">
    <property type="nucleotide sequence ID" value="NZ_LR217730.1"/>
</dbReference>
<comment type="miscellaneous">
    <text evidence="15">In the RecBCD complex, RecB has a slow 3'-5' helicase, an exonuclease activity and loads RecA onto ssDNA, RecD has a fast 5'-3' helicase activity, while RecC stimulates the ATPase and processivity of the RecB helicase and contributes to recognition of the Chi site.</text>
</comment>
<keyword evidence="4 15" id="KW-0227">DNA damage</keyword>
<evidence type="ECO:0000256" key="14">
    <source>
        <dbReference type="ARBA" id="ARBA00048988"/>
    </source>
</evidence>
<comment type="function">
    <text evidence="15">A helicase/nuclease that prepares dsDNA breaks (DSB) for recombinational DNA repair. Binds to DSBs and unwinds DNA via a highly rapid and processive ATP-dependent bidirectional helicase activity. Unwinds dsDNA until it encounters a Chi (crossover hotspot instigator) sequence from the 3' direction. Cuts ssDNA a few nucleotides 3' to the Chi site. The properties and activities of the enzyme are changed at Chi. The Chi-altered holoenzyme produces a long 3'-ssDNA overhang and facilitates RecA-binding to the ssDNA for homologous DNA recombination and repair. Holoenzyme degrades any linearized DNA that is unable to undergo homologous recombination. In the holoenzyme this subunit contributes ATPase, 3'-5' helicase, exonuclease activity and loads RecA onto ssDNA.</text>
</comment>
<dbReference type="EC" id="3.1.11.5" evidence="15"/>
<evidence type="ECO:0000256" key="15">
    <source>
        <dbReference type="HAMAP-Rule" id="MF_01485"/>
    </source>
</evidence>
<evidence type="ECO:0000256" key="9">
    <source>
        <dbReference type="ARBA" id="ARBA00022842"/>
    </source>
</evidence>
<keyword evidence="1 15" id="KW-0540">Nuclease</keyword>
<evidence type="ECO:0000256" key="6">
    <source>
        <dbReference type="ARBA" id="ARBA00022806"/>
    </source>
</evidence>
<evidence type="ECO:0000256" key="2">
    <source>
        <dbReference type="ARBA" id="ARBA00022723"/>
    </source>
</evidence>
<organism evidence="19 20">
    <name type="scientific">Candidatus Erwinia haradaeae</name>
    <dbReference type="NCBI Taxonomy" id="1922217"/>
    <lineage>
        <taxon>Bacteria</taxon>
        <taxon>Pseudomonadati</taxon>
        <taxon>Pseudomonadota</taxon>
        <taxon>Gammaproteobacteria</taxon>
        <taxon>Enterobacterales</taxon>
        <taxon>Erwiniaceae</taxon>
        <taxon>Erwinia</taxon>
    </lineage>
</organism>
<evidence type="ECO:0000256" key="1">
    <source>
        <dbReference type="ARBA" id="ARBA00022722"/>
    </source>
</evidence>
<dbReference type="GO" id="GO:0000287">
    <property type="term" value="F:magnesium ion binding"/>
    <property type="evidence" value="ECO:0007669"/>
    <property type="project" value="UniProtKB-UniRule"/>
</dbReference>
<dbReference type="GO" id="GO:0005524">
    <property type="term" value="F:ATP binding"/>
    <property type="evidence" value="ECO:0007669"/>
    <property type="project" value="UniProtKB-UniRule"/>
</dbReference>
<comment type="catalytic activity">
    <reaction evidence="14 15">
        <text>ATP + H2O = ADP + phosphate + H(+)</text>
        <dbReference type="Rhea" id="RHEA:13065"/>
        <dbReference type="ChEBI" id="CHEBI:15377"/>
        <dbReference type="ChEBI" id="CHEBI:15378"/>
        <dbReference type="ChEBI" id="CHEBI:30616"/>
        <dbReference type="ChEBI" id="CHEBI:43474"/>
        <dbReference type="ChEBI" id="CHEBI:456216"/>
        <dbReference type="EC" id="5.6.2.4"/>
    </reaction>
</comment>
<dbReference type="Gene3D" id="3.90.320.10">
    <property type="match status" value="1"/>
</dbReference>
<comment type="domain">
    <text evidence="15">The N-terminal DNA-binding domain is a ssDNA-dependent ATPase and has ATP-dependent 3'-5' helicase function. This domain interacts with RecC.</text>
</comment>
<evidence type="ECO:0000256" key="16">
    <source>
        <dbReference type="PROSITE-ProRule" id="PRU00560"/>
    </source>
</evidence>
<dbReference type="PROSITE" id="PS51198">
    <property type="entry name" value="UVRD_HELICASE_ATP_BIND"/>
    <property type="match status" value="1"/>
</dbReference>
<comment type="catalytic activity">
    <reaction evidence="15">
        <text>Exonucleolytic cleavage (in the presence of ATP) in either 5'- to 3'- or 3'- to 5'-direction to yield 5'-phosphooligonucleotides.</text>
        <dbReference type="EC" id="3.1.11.5"/>
    </reaction>
</comment>
<evidence type="ECO:0000313" key="20">
    <source>
        <dbReference type="Proteomes" id="UP000294343"/>
    </source>
</evidence>
<feature type="binding site" evidence="15">
    <location>
        <position position="968"/>
    </location>
    <ligand>
        <name>Mg(2+)</name>
        <dbReference type="ChEBI" id="CHEBI:18420"/>
    </ligand>
</feature>
<comment type="cofactor">
    <cofactor evidence="15">
        <name>Mg(2+)</name>
        <dbReference type="ChEBI" id="CHEBI:18420"/>
    </cofactor>
    <text evidence="15">Binds 1 Mg(2+) ion per subunit.</text>
</comment>
<evidence type="ECO:0000256" key="7">
    <source>
        <dbReference type="ARBA" id="ARBA00022839"/>
    </source>
</evidence>
<evidence type="ECO:0000256" key="11">
    <source>
        <dbReference type="ARBA" id="ARBA00023204"/>
    </source>
</evidence>
<dbReference type="Pfam" id="PF00580">
    <property type="entry name" value="UvrD-helicase"/>
    <property type="match status" value="1"/>
</dbReference>
<feature type="region of interest" description="DNA-binding and helicase activity, interacts with RecC" evidence="15">
    <location>
        <begin position="1"/>
        <end position="873"/>
    </location>
</feature>
<feature type="active site" description="For nuclease activity" evidence="15">
    <location>
        <position position="1091"/>
    </location>
</feature>
<keyword evidence="9 15" id="KW-0460">Magnesium</keyword>
<evidence type="ECO:0000256" key="3">
    <source>
        <dbReference type="ARBA" id="ARBA00022741"/>
    </source>
</evidence>
<comment type="catalytic activity">
    <reaction evidence="13 15">
        <text>Couples ATP hydrolysis with the unwinding of duplex DNA by translocating in the 3'-5' direction.</text>
        <dbReference type="EC" id="5.6.2.4"/>
    </reaction>
</comment>
<comment type="domain">
    <text evidence="15">The C-terminal domain has nuclease activity and interacts with RecD. It interacts with RecA, facilitating its loading onto ssDNA.</text>
</comment>
<dbReference type="PANTHER" id="PTHR11070:SF23">
    <property type="entry name" value="RECBCD ENZYME SUBUNIT RECB"/>
    <property type="match status" value="1"/>
</dbReference>
<dbReference type="InterPro" id="IPR011604">
    <property type="entry name" value="PDDEXK-like_dom_sf"/>
</dbReference>
<keyword evidence="2 15" id="KW-0479">Metal-binding</keyword>
<dbReference type="InterPro" id="IPR014017">
    <property type="entry name" value="DNA_helicase_UvrD-like_C"/>
</dbReference>
<dbReference type="Proteomes" id="UP000294343">
    <property type="component" value="Chromosome"/>
</dbReference>
<keyword evidence="8 15" id="KW-0067">ATP-binding</keyword>
<dbReference type="EMBL" id="LR217730">
    <property type="protein sequence ID" value="VFP86189.1"/>
    <property type="molecule type" value="Genomic_DNA"/>
</dbReference>
<evidence type="ECO:0000256" key="13">
    <source>
        <dbReference type="ARBA" id="ARBA00034617"/>
    </source>
</evidence>
<feature type="domain" description="UvrD-like helicase C-terminal" evidence="18">
    <location>
        <begin position="478"/>
        <end position="744"/>
    </location>
</feature>
<name>A0A451DHV0_9GAMM</name>
<dbReference type="InterPro" id="IPR027417">
    <property type="entry name" value="P-loop_NTPase"/>
</dbReference>
<feature type="binding site" evidence="15">
    <location>
        <position position="1078"/>
    </location>
    <ligand>
        <name>Mg(2+)</name>
        <dbReference type="ChEBI" id="CHEBI:18420"/>
    </ligand>
</feature>
<dbReference type="SUPFAM" id="SSF52980">
    <property type="entry name" value="Restriction endonuclease-like"/>
    <property type="match status" value="1"/>
</dbReference>
<dbReference type="SUPFAM" id="SSF52540">
    <property type="entry name" value="P-loop containing nucleoside triphosphate hydrolases"/>
    <property type="match status" value="1"/>
</dbReference>
<keyword evidence="12 15" id="KW-0413">Isomerase</keyword>
<dbReference type="GO" id="GO:0043138">
    <property type="term" value="F:3'-5' DNA helicase activity"/>
    <property type="evidence" value="ECO:0007669"/>
    <property type="project" value="UniProtKB-UniRule"/>
</dbReference>
<evidence type="ECO:0000256" key="5">
    <source>
        <dbReference type="ARBA" id="ARBA00022801"/>
    </source>
</evidence>
<dbReference type="InterPro" id="IPR000212">
    <property type="entry name" value="DNA_helicase_UvrD/REP"/>
</dbReference>
<evidence type="ECO:0000313" key="19">
    <source>
        <dbReference type="EMBL" id="VFP86189.1"/>
    </source>
</evidence>
<feature type="region of interest" description="Nuclease activity, interacts with RecD and RecA" evidence="15">
    <location>
        <begin position="901"/>
        <end position="1182"/>
    </location>
</feature>
<dbReference type="Gene3D" id="1.10.3170.10">
    <property type="entry name" value="Recbcd, chain B, domain 2"/>
    <property type="match status" value="1"/>
</dbReference>
<evidence type="ECO:0000256" key="8">
    <source>
        <dbReference type="ARBA" id="ARBA00022840"/>
    </source>
</evidence>
<reference evidence="19 20" key="1">
    <citation type="submission" date="2019-02" db="EMBL/GenBank/DDBJ databases">
        <authorList>
            <person name="Manzano-Marin A."/>
            <person name="Manzano-Marin A."/>
        </authorList>
    </citation>
    <scope>NUCLEOTIDE SEQUENCE [LARGE SCALE GENOMIC DNA]</scope>
    <source>
        <strain evidence="19 20">ErCipseudotsugae</strain>
    </source>
</reference>
<feature type="binding site" evidence="15">
    <location>
        <position position="1091"/>
    </location>
    <ligand>
        <name>Mg(2+)</name>
        <dbReference type="ChEBI" id="CHEBI:18420"/>
    </ligand>
</feature>
<keyword evidence="6 15" id="KW-0347">Helicase</keyword>
<sequence length="1182" mass="137358">MQQGYSRLEPFTLPLKGEVIIEASAGTGKTFTIGLIYLRLLLGLGGKSDFIRRLSVEEILVVTFTEASAAELRIRIRNNIHELRIACIRGKTSNPIFKQLISQIINLSQAILYLSIAERHMHVAAIFTIHGFCQRILYMHPIESGVLFKQELLIDETPLQRQAIFDFWRRYCYPLPNQIARIVQKLWAGPEQLLKTLLPWLYREEIFLKTTNTTYKNIEQQHTKIIERIKNIKKSWLNAQNIQELIEKSNIDRRSYNRKNLPYWLDNITKWAKTETVDYFVIKYLINFSQSALLNKSTNGEPPHHPIFREIESFLLHPLSLYDCVIALALQQVRYSIKQEKSLRAKIGFHDLLTLLNSSLHAPNGKILAKTIQKNYPVALIDEFQDTDIQQYHIFHAIYHDTSYSALLLIGDPKQAIYAFRGADVFTYMRARSDIVERYTLETNWRSSKNMVNAVNLLFLNHYNPFVFQEIPFIAIQSATPNHHLHFTVNEKIQPALKFYLQPGNIVNISDYQEFMAQECAAEISHWLHQSKNGKAFFGYMNNQKQVKASDITILVRRRSEAEIVKKALHALNISSVYLSNQDSIFSTLEAQEMLYLLQAILKPEKKFILRSSLSTKFLGIDTVTVYSIQSQEIAWNSLVNRFIDYQKCWKKYGILSMIRKLMLQEKITENILSPLHVKRCLTNLIHLGEVLQEASFGCANEQILINWLTKNIQQPNTCKPDHRIRLESDHNLVQIITIHKSKGLQYPLVWIPFAATFREAKNAIFYDNKTFTTVLDLEQNTKNMILADQERLSEDLRLLYVALTRSIFHCSVGIAPLSIGFRKKTGKSHVHRSALGYLIQKGQAMHARGLESALQVLNGEIITFTMALGQKGQQWQDIDRNAMDIQKINIQKLPYPLKEHWTITSYSDLLKKHNTTNTSNINSIDRLSPKSFGIHLAVNQSSSRIVKNTQYTQHTFPRGAKSGIFLHRLLSSLDFSLPLSITWLEKQIIYHGFSQEWVPVIHEWIQNILHTTLNATGANLYNIPIKDKQVELKFSLPFSQSLTEEKLNKIMKKDPLSASLPPLKFDKIQGMLEGSIDLVFLWKNKYYLLDYKSHWFGESRNYYTQDRIIQAIREHRYDLQYQLYTLALHRYLRHRLIDYNYQKHFGGVIYLFLRGVNHLENHNTIYNTLLNLDFITSIDQL</sequence>
<dbReference type="Gene3D" id="3.40.50.300">
    <property type="entry name" value="P-loop containing nucleotide triphosphate hydrolases"/>
    <property type="match status" value="2"/>
</dbReference>
<comment type="similarity">
    <text evidence="15">Belongs to the helicase family. UvrD subfamily.</text>
</comment>
<feature type="binding site" evidence="16">
    <location>
        <begin position="23"/>
        <end position="30"/>
    </location>
    <ligand>
        <name>ATP</name>
        <dbReference type="ChEBI" id="CHEBI:30616"/>
    </ligand>
</feature>
<evidence type="ECO:0000256" key="12">
    <source>
        <dbReference type="ARBA" id="ARBA00023235"/>
    </source>
</evidence>
<dbReference type="GO" id="GO:0003677">
    <property type="term" value="F:DNA binding"/>
    <property type="evidence" value="ECO:0007669"/>
    <property type="project" value="UniProtKB-UniRule"/>
</dbReference>